<dbReference type="InterPro" id="IPR045310">
    <property type="entry name" value="Pcs60-like"/>
</dbReference>
<evidence type="ECO:0000256" key="2">
    <source>
        <dbReference type="ARBA" id="ARBA00006432"/>
    </source>
</evidence>
<dbReference type="CDD" id="cd05926">
    <property type="entry name" value="FACL_fum10p_like"/>
    <property type="match status" value="1"/>
</dbReference>
<dbReference type="AlphaFoldDB" id="A0AA88R6B4"/>
<evidence type="ECO:0000313" key="14">
    <source>
        <dbReference type="Proteomes" id="UP001187471"/>
    </source>
</evidence>
<keyword evidence="3" id="KW-0436">Ligase</keyword>
<keyword evidence="6" id="KW-0587">Phenylpropanoid metabolism</keyword>
<evidence type="ECO:0000256" key="4">
    <source>
        <dbReference type="ARBA" id="ARBA00022741"/>
    </source>
</evidence>
<dbReference type="PROSITE" id="PS00455">
    <property type="entry name" value="AMP_BINDING"/>
    <property type="match status" value="1"/>
</dbReference>
<dbReference type="FunFam" id="3.40.50.12780:FF:000039">
    <property type="entry name" value="Peroxisomal-coenzyme A synthetase"/>
    <property type="match status" value="1"/>
</dbReference>
<dbReference type="GO" id="GO:0031956">
    <property type="term" value="F:medium-chain fatty acid-CoA ligase activity"/>
    <property type="evidence" value="ECO:0007669"/>
    <property type="project" value="TreeGrafter"/>
</dbReference>
<dbReference type="Gene3D" id="3.30.300.30">
    <property type="match status" value="1"/>
</dbReference>
<gene>
    <name evidence="13" type="ORF">RJ640_023043</name>
</gene>
<proteinExistence type="inferred from homology"/>
<dbReference type="InterPro" id="IPR020845">
    <property type="entry name" value="AMP-binding_CS"/>
</dbReference>
<comment type="pathway">
    <text evidence="1">Phytoalexin biosynthesis; 3,4',5-trihydroxystilbene biosynthesis; 3,4',5-trihydroxystilbene from trans-4-coumarate: step 1/2.</text>
</comment>
<dbReference type="Proteomes" id="UP001187471">
    <property type="component" value="Unassembled WGS sequence"/>
</dbReference>
<keyword evidence="5" id="KW-0067">ATP-binding</keyword>
<evidence type="ECO:0000256" key="5">
    <source>
        <dbReference type="ARBA" id="ARBA00022840"/>
    </source>
</evidence>
<dbReference type="PANTHER" id="PTHR43201:SF5">
    <property type="entry name" value="MEDIUM-CHAIN ACYL-COA LIGASE ACSF2, MITOCHONDRIAL"/>
    <property type="match status" value="1"/>
</dbReference>
<evidence type="ECO:0000256" key="8">
    <source>
        <dbReference type="ARBA" id="ARBA00067955"/>
    </source>
</evidence>
<keyword evidence="4" id="KW-0547">Nucleotide-binding</keyword>
<dbReference type="GO" id="GO:0050203">
    <property type="term" value="F:oxalate-CoA ligase activity"/>
    <property type="evidence" value="ECO:0007669"/>
    <property type="project" value="UniProtKB-EC"/>
</dbReference>
<comment type="similarity">
    <text evidence="2">Belongs to the ATP-dependent AMP-binding enzyme family.</text>
</comment>
<dbReference type="PANTHER" id="PTHR43201">
    <property type="entry name" value="ACYL-COA SYNTHETASE"/>
    <property type="match status" value="1"/>
</dbReference>
<dbReference type="EMBL" id="JAVXUO010001311">
    <property type="protein sequence ID" value="KAK2983509.1"/>
    <property type="molecule type" value="Genomic_DNA"/>
</dbReference>
<dbReference type="GO" id="GO:0009698">
    <property type="term" value="P:phenylpropanoid metabolic process"/>
    <property type="evidence" value="ECO:0007669"/>
    <property type="project" value="UniProtKB-KW"/>
</dbReference>
<evidence type="ECO:0000259" key="11">
    <source>
        <dbReference type="Pfam" id="PF00501"/>
    </source>
</evidence>
<protein>
    <recommendedName>
        <fullName evidence="8">Oxalate--CoA ligase</fullName>
        <ecNumber evidence="7">6.2.1.8</ecNumber>
    </recommendedName>
    <alternativeName>
        <fullName evidence="9">Acyl-activating enzyme 3</fullName>
    </alternativeName>
    <alternativeName>
        <fullName evidence="10">Oxalyl-CoA synthetase</fullName>
    </alternativeName>
</protein>
<evidence type="ECO:0000256" key="7">
    <source>
        <dbReference type="ARBA" id="ARBA00066722"/>
    </source>
</evidence>
<feature type="domain" description="AMP-binding enzyme C-terminal" evidence="12">
    <location>
        <begin position="424"/>
        <end position="499"/>
    </location>
</feature>
<reference evidence="13" key="1">
    <citation type="submission" date="2022-12" db="EMBL/GenBank/DDBJ databases">
        <title>Draft genome assemblies for two species of Escallonia (Escalloniales).</title>
        <authorList>
            <person name="Chanderbali A."/>
            <person name="Dervinis C."/>
            <person name="Anghel I."/>
            <person name="Soltis D."/>
            <person name="Soltis P."/>
            <person name="Zapata F."/>
        </authorList>
    </citation>
    <scope>NUCLEOTIDE SEQUENCE</scope>
    <source>
        <strain evidence="13">UCBG92.1500</strain>
        <tissue evidence="13">Leaf</tissue>
    </source>
</reference>
<sequence>METTTLTGLLKLVAGKFPSRRALSVSGKFDLSYARLDELIEKAAARLVAAGVKPGEAVALTFPNTVEFVIMFLAVIRARATAVPLNAAYTSDEFQFYLSDSESKLLITSKDGNEPAQAAASKLGISHVTATLPQVDSEVTLSSTLSESDAGSLEKVVNEPSDISLFLHTSGTTSRPKGVPLSQLNLASSVRNIISVYKLTESDSTVIVLPLFHVHGLLAGLLSSLGAGAAVTLPAAGRFSASTFWSDMNKYNATWYTAVPTIHQIILDRHLTKPEPVYPKLRFIRSCSASLAPAIMARLEEAFGAPVLEAYAMTEATHLMTSNPLPENGPHVPGSVGKPVGQKMAILNENGVQQEAGVSGEVCIRGPNVTKGYKNNPEANKSGFQFGWFHTGDLGYVDSDGYLHLVGRIKELINRGGEKISPMEVDSVLLSHEDIAQAVAFGVPDDKYGEEINCAIIPREGSNIDEAEMLRFCKKNLAAFKVPKKVFITDSLPKTASGKIQRRIVAEHFLAQISTAKVPKFGA</sequence>
<evidence type="ECO:0000256" key="10">
    <source>
        <dbReference type="ARBA" id="ARBA00083427"/>
    </source>
</evidence>
<dbReference type="Pfam" id="PF13193">
    <property type="entry name" value="AMP-binding_C"/>
    <property type="match status" value="1"/>
</dbReference>
<dbReference type="Gene3D" id="3.40.50.12780">
    <property type="entry name" value="N-terminal domain of ligase-like"/>
    <property type="match status" value="1"/>
</dbReference>
<dbReference type="GO" id="GO:0006631">
    <property type="term" value="P:fatty acid metabolic process"/>
    <property type="evidence" value="ECO:0007669"/>
    <property type="project" value="TreeGrafter"/>
</dbReference>
<dbReference type="GO" id="GO:0005524">
    <property type="term" value="F:ATP binding"/>
    <property type="evidence" value="ECO:0007669"/>
    <property type="project" value="UniProtKB-KW"/>
</dbReference>
<comment type="caution">
    <text evidence="13">The sequence shown here is derived from an EMBL/GenBank/DDBJ whole genome shotgun (WGS) entry which is preliminary data.</text>
</comment>
<evidence type="ECO:0000256" key="9">
    <source>
        <dbReference type="ARBA" id="ARBA00078960"/>
    </source>
</evidence>
<feature type="domain" description="AMP-dependent synthetase/ligase" evidence="11">
    <location>
        <begin position="14"/>
        <end position="373"/>
    </location>
</feature>
<dbReference type="GO" id="GO:0033611">
    <property type="term" value="P:oxalate catabolic process"/>
    <property type="evidence" value="ECO:0007669"/>
    <property type="project" value="UniProtKB-ARBA"/>
</dbReference>
<keyword evidence="14" id="KW-1185">Reference proteome</keyword>
<dbReference type="Pfam" id="PF00501">
    <property type="entry name" value="AMP-binding"/>
    <property type="match status" value="1"/>
</dbReference>
<dbReference type="EC" id="6.2.1.8" evidence="7"/>
<dbReference type="InterPro" id="IPR000873">
    <property type="entry name" value="AMP-dep_synth/lig_dom"/>
</dbReference>
<evidence type="ECO:0000256" key="6">
    <source>
        <dbReference type="ARBA" id="ARBA00023051"/>
    </source>
</evidence>
<evidence type="ECO:0000256" key="1">
    <source>
        <dbReference type="ARBA" id="ARBA00004930"/>
    </source>
</evidence>
<organism evidence="13 14">
    <name type="scientific">Escallonia rubra</name>
    <dbReference type="NCBI Taxonomy" id="112253"/>
    <lineage>
        <taxon>Eukaryota</taxon>
        <taxon>Viridiplantae</taxon>
        <taxon>Streptophyta</taxon>
        <taxon>Embryophyta</taxon>
        <taxon>Tracheophyta</taxon>
        <taxon>Spermatophyta</taxon>
        <taxon>Magnoliopsida</taxon>
        <taxon>eudicotyledons</taxon>
        <taxon>Gunneridae</taxon>
        <taxon>Pentapetalae</taxon>
        <taxon>asterids</taxon>
        <taxon>campanulids</taxon>
        <taxon>Escalloniales</taxon>
        <taxon>Escalloniaceae</taxon>
        <taxon>Escallonia</taxon>
    </lineage>
</organism>
<dbReference type="InterPro" id="IPR025110">
    <property type="entry name" value="AMP-bd_C"/>
</dbReference>
<evidence type="ECO:0000256" key="3">
    <source>
        <dbReference type="ARBA" id="ARBA00022598"/>
    </source>
</evidence>
<dbReference type="SUPFAM" id="SSF56801">
    <property type="entry name" value="Acetyl-CoA synthetase-like"/>
    <property type="match status" value="1"/>
</dbReference>
<dbReference type="FunFam" id="3.30.300.30:FF:000007">
    <property type="entry name" value="4-coumarate--CoA ligase 2"/>
    <property type="match status" value="1"/>
</dbReference>
<evidence type="ECO:0000259" key="12">
    <source>
        <dbReference type="Pfam" id="PF13193"/>
    </source>
</evidence>
<dbReference type="GO" id="GO:0005737">
    <property type="term" value="C:cytoplasm"/>
    <property type="evidence" value="ECO:0007669"/>
    <property type="project" value="UniProtKB-ARBA"/>
</dbReference>
<dbReference type="InterPro" id="IPR045851">
    <property type="entry name" value="AMP-bd_C_sf"/>
</dbReference>
<evidence type="ECO:0000313" key="13">
    <source>
        <dbReference type="EMBL" id="KAK2983509.1"/>
    </source>
</evidence>
<dbReference type="InterPro" id="IPR042099">
    <property type="entry name" value="ANL_N_sf"/>
</dbReference>
<name>A0AA88R6B4_9ASTE</name>
<accession>A0AA88R6B4</accession>